<protein>
    <submittedName>
        <fullName evidence="1">Uncharacterized protein</fullName>
    </submittedName>
</protein>
<dbReference type="Proteomes" id="UP000218644">
    <property type="component" value="Unassembled WGS sequence"/>
</dbReference>
<accession>A0A2A2AU12</accession>
<dbReference type="AlphaFoldDB" id="A0A2A2AU12"/>
<evidence type="ECO:0000313" key="1">
    <source>
        <dbReference type="EMBL" id="PAT41184.1"/>
    </source>
</evidence>
<organism evidence="1 2">
    <name type="scientific">Vandammella animalimorsus</name>
    <dbReference type="NCBI Taxonomy" id="2029117"/>
    <lineage>
        <taxon>Bacteria</taxon>
        <taxon>Pseudomonadati</taxon>
        <taxon>Pseudomonadota</taxon>
        <taxon>Betaproteobacteria</taxon>
        <taxon>Burkholderiales</taxon>
        <taxon>Comamonadaceae</taxon>
        <taxon>Vandammella</taxon>
    </lineage>
</organism>
<dbReference type="EMBL" id="NSJD01000002">
    <property type="protein sequence ID" value="PAT41184.1"/>
    <property type="molecule type" value="Genomic_DNA"/>
</dbReference>
<gene>
    <name evidence="1" type="ORF">CK623_02785</name>
</gene>
<evidence type="ECO:0000313" key="2">
    <source>
        <dbReference type="Proteomes" id="UP000218644"/>
    </source>
</evidence>
<comment type="caution">
    <text evidence="1">The sequence shown here is derived from an EMBL/GenBank/DDBJ whole genome shotgun (WGS) entry which is preliminary data.</text>
</comment>
<reference evidence="1 2" key="1">
    <citation type="submission" date="2017-08" db="EMBL/GenBank/DDBJ databases">
        <title>WGS of Clinical strains of the CDC Group NO-1 linked to zoonotic infections in humans.</title>
        <authorList>
            <person name="Bernier A.-M."/>
            <person name="Bernard K."/>
        </authorList>
    </citation>
    <scope>NUCLEOTIDE SEQUENCE [LARGE SCALE GENOMIC DNA]</scope>
    <source>
        <strain evidence="1 2">NML79-0751</strain>
    </source>
</reference>
<proteinExistence type="predicted"/>
<sequence length="84" mass="10020">MKGLTHDMARVWRHLRQSGNWWTAQDLYQHWYPVFSEEAVQQMLDYLQRHRFAARRMHIDWGVHVYAVTPDCRALPGHEEGAAC</sequence>
<name>A0A2A2AU12_9BURK</name>